<keyword evidence="2" id="KW-0472">Membrane</keyword>
<evidence type="ECO:0008006" key="5">
    <source>
        <dbReference type="Google" id="ProtNLM"/>
    </source>
</evidence>
<sequence length="92" mass="9736">MSDSVPTDRDELEKDIAATRERLASTADALAAKADVKAQAQAKAEDLKQTAQQKVHDVSDSAPGTPKQQTGVLVGAIVVATALAIWLVVRKR</sequence>
<evidence type="ECO:0000313" key="3">
    <source>
        <dbReference type="EMBL" id="NYD22806.1"/>
    </source>
</evidence>
<accession>A0A7Y9J140</accession>
<dbReference type="RefSeq" id="WP_179752049.1">
    <property type="nucleotide sequence ID" value="NZ_BAAAGN010000020.1"/>
</dbReference>
<keyword evidence="2" id="KW-1133">Transmembrane helix</keyword>
<feature type="transmembrane region" description="Helical" evidence="2">
    <location>
        <begin position="70"/>
        <end position="89"/>
    </location>
</feature>
<dbReference type="EMBL" id="JACCBB010000001">
    <property type="protein sequence ID" value="NYD22806.1"/>
    <property type="molecule type" value="Genomic_DNA"/>
</dbReference>
<keyword evidence="4" id="KW-1185">Reference proteome</keyword>
<evidence type="ECO:0000256" key="1">
    <source>
        <dbReference type="SAM" id="MobiDB-lite"/>
    </source>
</evidence>
<gene>
    <name evidence="3" type="ORF">BJ968_002346</name>
</gene>
<dbReference type="InterPro" id="IPR022062">
    <property type="entry name" value="DUF3618"/>
</dbReference>
<feature type="region of interest" description="Disordered" evidence="1">
    <location>
        <begin position="47"/>
        <end position="68"/>
    </location>
</feature>
<organism evidence="3 4">
    <name type="scientific">Kineococcus aurantiacus</name>
    <dbReference type="NCBI Taxonomy" id="37633"/>
    <lineage>
        <taxon>Bacteria</taxon>
        <taxon>Bacillati</taxon>
        <taxon>Actinomycetota</taxon>
        <taxon>Actinomycetes</taxon>
        <taxon>Kineosporiales</taxon>
        <taxon>Kineosporiaceae</taxon>
        <taxon>Kineococcus</taxon>
    </lineage>
</organism>
<comment type="caution">
    <text evidence="3">The sequence shown here is derived from an EMBL/GenBank/DDBJ whole genome shotgun (WGS) entry which is preliminary data.</text>
</comment>
<dbReference type="Pfam" id="PF12277">
    <property type="entry name" value="DUF3618"/>
    <property type="match status" value="1"/>
</dbReference>
<keyword evidence="2" id="KW-0812">Transmembrane</keyword>
<evidence type="ECO:0000256" key="2">
    <source>
        <dbReference type="SAM" id="Phobius"/>
    </source>
</evidence>
<reference evidence="3 4" key="1">
    <citation type="submission" date="2020-07" db="EMBL/GenBank/DDBJ databases">
        <title>Sequencing the genomes of 1000 actinobacteria strains.</title>
        <authorList>
            <person name="Klenk H.-P."/>
        </authorList>
    </citation>
    <scope>NUCLEOTIDE SEQUENCE [LARGE SCALE GENOMIC DNA]</scope>
    <source>
        <strain evidence="3 4">DSM 7487</strain>
    </source>
</reference>
<feature type="compositionally biased region" description="Basic and acidic residues" evidence="1">
    <location>
        <begin position="47"/>
        <end position="59"/>
    </location>
</feature>
<dbReference type="Proteomes" id="UP000521922">
    <property type="component" value="Unassembled WGS sequence"/>
</dbReference>
<evidence type="ECO:0000313" key="4">
    <source>
        <dbReference type="Proteomes" id="UP000521922"/>
    </source>
</evidence>
<proteinExistence type="predicted"/>
<name>A0A7Y9J140_9ACTN</name>
<dbReference type="AlphaFoldDB" id="A0A7Y9J140"/>
<protein>
    <recommendedName>
        <fullName evidence="5">DUF3618 domain-containing protein</fullName>
    </recommendedName>
</protein>